<feature type="non-terminal residue" evidence="2">
    <location>
        <position position="1"/>
    </location>
</feature>
<protein>
    <submittedName>
        <fullName evidence="2">Uncharacterized protein</fullName>
    </submittedName>
</protein>
<evidence type="ECO:0000313" key="2">
    <source>
        <dbReference type="EMBL" id="KAH9311278.1"/>
    </source>
</evidence>
<sequence>MERRPEEALGPSAAVPFKWEEAPGKAKPEEEPTHPAVLQIKRDTIFYNLLLSKQESLGHSTRSLYRPEDPGSVPFKWEAEPGKPKTPARAEKLVPLSPPPALQSPSRPSSPVWTAHSPRWSSQNLMKKIFHKHHHTQNKVSLNLKTGVSKSQEFGATKSSGNSRLLIFSRAKSSNSRSEFSCATTFSSSSSSCCESPKKELCSQGVGSQSCNIHPFGHSCLRHEASNKNSISDEVSDQISNDNHDQKSADEGKRDLEFQDALSEFFNSAEMRFEQVNNGNEKVIHINACKISRAVPRGFLGCL</sequence>
<feature type="compositionally biased region" description="Basic and acidic residues" evidence="1">
    <location>
        <begin position="18"/>
        <end position="33"/>
    </location>
</feature>
<comment type="caution">
    <text evidence="2">The sequence shown here is derived from an EMBL/GenBank/DDBJ whole genome shotgun (WGS) entry which is preliminary data.</text>
</comment>
<reference evidence="2 3" key="1">
    <citation type="journal article" date="2021" name="Nat. Plants">
        <title>The Taxus genome provides insights into paclitaxel biosynthesis.</title>
        <authorList>
            <person name="Xiong X."/>
            <person name="Gou J."/>
            <person name="Liao Q."/>
            <person name="Li Y."/>
            <person name="Zhou Q."/>
            <person name="Bi G."/>
            <person name="Li C."/>
            <person name="Du R."/>
            <person name="Wang X."/>
            <person name="Sun T."/>
            <person name="Guo L."/>
            <person name="Liang H."/>
            <person name="Lu P."/>
            <person name="Wu Y."/>
            <person name="Zhang Z."/>
            <person name="Ro D.K."/>
            <person name="Shang Y."/>
            <person name="Huang S."/>
            <person name="Yan J."/>
        </authorList>
    </citation>
    <scope>NUCLEOTIDE SEQUENCE [LARGE SCALE GENOMIC DNA]</scope>
    <source>
        <strain evidence="2">Ta-2019</strain>
    </source>
</reference>
<feature type="compositionally biased region" description="Basic and acidic residues" evidence="1">
    <location>
        <begin position="242"/>
        <end position="252"/>
    </location>
</feature>
<feature type="region of interest" description="Disordered" evidence="1">
    <location>
        <begin position="231"/>
        <end position="252"/>
    </location>
</feature>
<feature type="region of interest" description="Disordered" evidence="1">
    <location>
        <begin position="57"/>
        <end position="116"/>
    </location>
</feature>
<evidence type="ECO:0000313" key="3">
    <source>
        <dbReference type="Proteomes" id="UP000824469"/>
    </source>
</evidence>
<dbReference type="AlphaFoldDB" id="A0AA38FY33"/>
<gene>
    <name evidence="2" type="ORF">KI387_026313</name>
</gene>
<feature type="region of interest" description="Disordered" evidence="1">
    <location>
        <begin position="1"/>
        <end position="36"/>
    </location>
</feature>
<organism evidence="2 3">
    <name type="scientific">Taxus chinensis</name>
    <name type="common">Chinese yew</name>
    <name type="synonym">Taxus wallichiana var. chinensis</name>
    <dbReference type="NCBI Taxonomy" id="29808"/>
    <lineage>
        <taxon>Eukaryota</taxon>
        <taxon>Viridiplantae</taxon>
        <taxon>Streptophyta</taxon>
        <taxon>Embryophyta</taxon>
        <taxon>Tracheophyta</taxon>
        <taxon>Spermatophyta</taxon>
        <taxon>Pinopsida</taxon>
        <taxon>Pinidae</taxon>
        <taxon>Conifers II</taxon>
        <taxon>Cupressales</taxon>
        <taxon>Taxaceae</taxon>
        <taxon>Taxus</taxon>
    </lineage>
</organism>
<proteinExistence type="predicted"/>
<feature type="compositionally biased region" description="Polar residues" evidence="1">
    <location>
        <begin position="231"/>
        <end position="241"/>
    </location>
</feature>
<name>A0AA38FY33_TAXCH</name>
<evidence type="ECO:0000256" key="1">
    <source>
        <dbReference type="SAM" id="MobiDB-lite"/>
    </source>
</evidence>
<dbReference type="EMBL" id="JAHRHJ020000006">
    <property type="protein sequence ID" value="KAH9311278.1"/>
    <property type="molecule type" value="Genomic_DNA"/>
</dbReference>
<dbReference type="PANTHER" id="PTHR33257">
    <property type="entry name" value="OS05G0165500 PROTEIN"/>
    <property type="match status" value="1"/>
</dbReference>
<feature type="compositionally biased region" description="Basic and acidic residues" evidence="1">
    <location>
        <begin position="77"/>
        <end position="92"/>
    </location>
</feature>
<keyword evidence="3" id="KW-1185">Reference proteome</keyword>
<accession>A0AA38FY33</accession>
<dbReference type="PANTHER" id="PTHR33257:SF4">
    <property type="entry name" value="EXPRESSED PROTEIN"/>
    <property type="match status" value="1"/>
</dbReference>
<dbReference type="Proteomes" id="UP000824469">
    <property type="component" value="Unassembled WGS sequence"/>
</dbReference>